<evidence type="ECO:0000313" key="1">
    <source>
        <dbReference type="EMBL" id="NFV27804.1"/>
    </source>
</evidence>
<gene>
    <name evidence="1" type="ORF">FDG31_16935</name>
</gene>
<comment type="caution">
    <text evidence="1">The sequence shown here is derived from an EMBL/GenBank/DDBJ whole genome shotgun (WGS) entry which is preliminary data.</text>
</comment>
<proteinExistence type="predicted"/>
<evidence type="ECO:0000313" key="2">
    <source>
        <dbReference type="Proteomes" id="UP000486903"/>
    </source>
</evidence>
<accession>A0A6B4JSE9</accession>
<reference evidence="1 2" key="1">
    <citation type="submission" date="2019-04" db="EMBL/GenBank/DDBJ databases">
        <title>Genome sequencing of Clostridium botulinum Groups I-IV and Clostridium butyricum.</title>
        <authorList>
            <person name="Brunt J."/>
            <person name="Van Vliet A.H.M."/>
            <person name="Stringer S.C."/>
            <person name="Carter A.T."/>
            <person name="Peck M.W."/>
        </authorList>
    </citation>
    <scope>NUCLEOTIDE SEQUENCE [LARGE SCALE GENOMIC DNA]</scope>
    <source>
        <strain evidence="1 2">BL81</strain>
    </source>
</reference>
<dbReference type="EMBL" id="SXFB01000021">
    <property type="protein sequence ID" value="NFV27804.1"/>
    <property type="molecule type" value="Genomic_DNA"/>
</dbReference>
<dbReference type="RefSeq" id="WP_003371871.1">
    <property type="nucleotide sequence ID" value="NZ_JACBBA010000010.1"/>
</dbReference>
<protein>
    <submittedName>
        <fullName evidence="1">Uncharacterized protein</fullName>
    </submittedName>
</protein>
<sequence>MISLIYYNLKLLFSPLKWICCLLFILLMSISMYAPTYYDFTNICEIYIPLIGIILITDIVLIDKQNDMVEVLYVSNSNLKKTFWFRYFIIAILLAIFILLANGVFNIKMYFNGDSFLNEPITQLQFLIISLFSTLFLGTVSMTIANIFYKSYISYGCSLVYWLYWIVNIKNQSIFNLFPFVAKPTEYIYYILIQLGFIILLLLLNSILFYKSPFFITDKLSKRILK</sequence>
<name>A0A6B4JSE9_CLOBO</name>
<dbReference type="AlphaFoldDB" id="A0A6B4JSE9"/>
<organism evidence="1 2">
    <name type="scientific">Clostridium botulinum</name>
    <dbReference type="NCBI Taxonomy" id="1491"/>
    <lineage>
        <taxon>Bacteria</taxon>
        <taxon>Bacillati</taxon>
        <taxon>Bacillota</taxon>
        <taxon>Clostridia</taxon>
        <taxon>Eubacteriales</taxon>
        <taxon>Clostridiaceae</taxon>
        <taxon>Clostridium</taxon>
    </lineage>
</organism>
<dbReference type="Proteomes" id="UP000486903">
    <property type="component" value="Unassembled WGS sequence"/>
</dbReference>